<dbReference type="NCBIfam" id="TIGR00229">
    <property type="entry name" value="sensory_box"/>
    <property type="match status" value="1"/>
</dbReference>
<dbReference type="SMART" id="SM00448">
    <property type="entry name" value="REC"/>
    <property type="match status" value="1"/>
</dbReference>
<dbReference type="Gene3D" id="6.10.340.10">
    <property type="match status" value="1"/>
</dbReference>
<protein>
    <recommendedName>
        <fullName evidence="3">histidine kinase</fullName>
        <ecNumber evidence="3">2.7.13.3</ecNumber>
    </recommendedName>
</protein>
<evidence type="ECO:0000259" key="12">
    <source>
        <dbReference type="PROSITE" id="PS50110"/>
    </source>
</evidence>
<evidence type="ECO:0000256" key="6">
    <source>
        <dbReference type="ARBA" id="ARBA00022777"/>
    </source>
</evidence>
<keyword evidence="10" id="KW-1133">Transmembrane helix</keyword>
<dbReference type="InterPro" id="IPR003660">
    <property type="entry name" value="HAMP_dom"/>
</dbReference>
<dbReference type="PROSITE" id="PS50109">
    <property type="entry name" value="HIS_KIN"/>
    <property type="match status" value="1"/>
</dbReference>
<feature type="domain" description="Histidine kinase" evidence="11">
    <location>
        <begin position="587"/>
        <end position="808"/>
    </location>
</feature>
<evidence type="ECO:0000256" key="10">
    <source>
        <dbReference type="SAM" id="Phobius"/>
    </source>
</evidence>
<dbReference type="InterPro" id="IPR005467">
    <property type="entry name" value="His_kinase_dom"/>
</dbReference>
<dbReference type="InterPro" id="IPR035965">
    <property type="entry name" value="PAS-like_dom_sf"/>
</dbReference>
<dbReference type="InterPro" id="IPR000700">
    <property type="entry name" value="PAS-assoc_C"/>
</dbReference>
<keyword evidence="9" id="KW-0175">Coiled coil</keyword>
<dbReference type="PRINTS" id="PR00344">
    <property type="entry name" value="BCTRLSENSOR"/>
</dbReference>
<dbReference type="SMART" id="SM00387">
    <property type="entry name" value="HATPase_c"/>
    <property type="match status" value="1"/>
</dbReference>
<dbReference type="InterPro" id="IPR011006">
    <property type="entry name" value="CheY-like_superfamily"/>
</dbReference>
<dbReference type="SUPFAM" id="SSF52172">
    <property type="entry name" value="CheY-like"/>
    <property type="match status" value="1"/>
</dbReference>
<keyword evidence="7" id="KW-0902">Two-component regulatory system</keyword>
<evidence type="ECO:0000256" key="9">
    <source>
        <dbReference type="SAM" id="Coils"/>
    </source>
</evidence>
<dbReference type="SMART" id="SM00388">
    <property type="entry name" value="HisKA"/>
    <property type="match status" value="1"/>
</dbReference>
<keyword evidence="17" id="KW-1185">Reference proteome</keyword>
<dbReference type="CDD" id="cd17546">
    <property type="entry name" value="REC_hyHK_CKI1_RcsC-like"/>
    <property type="match status" value="1"/>
</dbReference>
<evidence type="ECO:0000256" key="4">
    <source>
        <dbReference type="ARBA" id="ARBA00022553"/>
    </source>
</evidence>
<feature type="coiled-coil region" evidence="9">
    <location>
        <begin position="528"/>
        <end position="559"/>
    </location>
</feature>
<dbReference type="SUPFAM" id="SSF55874">
    <property type="entry name" value="ATPase domain of HSP90 chaperone/DNA topoisomerase II/histidine kinase"/>
    <property type="match status" value="1"/>
</dbReference>
<evidence type="ECO:0000259" key="15">
    <source>
        <dbReference type="PROSITE" id="PS50885"/>
    </source>
</evidence>
<feature type="domain" description="PAC" evidence="14">
    <location>
        <begin position="484"/>
        <end position="537"/>
    </location>
</feature>
<feature type="domain" description="Response regulatory" evidence="12">
    <location>
        <begin position="830"/>
        <end position="947"/>
    </location>
</feature>
<dbReference type="EC" id="2.7.13.3" evidence="3"/>
<dbReference type="InterPro" id="IPR036890">
    <property type="entry name" value="HATPase_C_sf"/>
</dbReference>
<dbReference type="CDD" id="cd00082">
    <property type="entry name" value="HisKA"/>
    <property type="match status" value="1"/>
</dbReference>
<keyword evidence="10" id="KW-0812">Transmembrane</keyword>
<feature type="domain" description="PAS" evidence="13">
    <location>
        <begin position="408"/>
        <end position="480"/>
    </location>
</feature>
<evidence type="ECO:0000256" key="2">
    <source>
        <dbReference type="ARBA" id="ARBA00004370"/>
    </source>
</evidence>
<keyword evidence="4 8" id="KW-0597">Phosphoprotein</keyword>
<feature type="domain" description="HAMP" evidence="15">
    <location>
        <begin position="351"/>
        <end position="403"/>
    </location>
</feature>
<comment type="subcellular location">
    <subcellularLocation>
        <location evidence="2">Membrane</location>
    </subcellularLocation>
</comment>
<evidence type="ECO:0000256" key="7">
    <source>
        <dbReference type="ARBA" id="ARBA00023012"/>
    </source>
</evidence>
<dbReference type="InterPro" id="IPR003661">
    <property type="entry name" value="HisK_dim/P_dom"/>
</dbReference>
<dbReference type="InterPro" id="IPR003594">
    <property type="entry name" value="HATPase_dom"/>
</dbReference>
<dbReference type="PROSITE" id="PS50885">
    <property type="entry name" value="HAMP"/>
    <property type="match status" value="1"/>
</dbReference>
<gene>
    <name evidence="16" type="ORF">GCM10022277_42850</name>
</gene>
<dbReference type="EMBL" id="BAABBN010000017">
    <property type="protein sequence ID" value="GAA3942453.1"/>
    <property type="molecule type" value="Genomic_DNA"/>
</dbReference>
<evidence type="ECO:0000259" key="11">
    <source>
        <dbReference type="PROSITE" id="PS50109"/>
    </source>
</evidence>
<dbReference type="Gene3D" id="3.40.50.2300">
    <property type="match status" value="1"/>
</dbReference>
<keyword evidence="10" id="KW-0472">Membrane</keyword>
<dbReference type="Gene3D" id="1.10.287.130">
    <property type="match status" value="1"/>
</dbReference>
<dbReference type="SUPFAM" id="SSF55785">
    <property type="entry name" value="PYP-like sensor domain (PAS domain)"/>
    <property type="match status" value="1"/>
</dbReference>
<keyword evidence="6" id="KW-0418">Kinase</keyword>
<evidence type="ECO:0000256" key="3">
    <source>
        <dbReference type="ARBA" id="ARBA00012438"/>
    </source>
</evidence>
<feature type="transmembrane region" description="Helical" evidence="10">
    <location>
        <begin position="7"/>
        <end position="28"/>
    </location>
</feature>
<evidence type="ECO:0000313" key="16">
    <source>
        <dbReference type="EMBL" id="GAA3942453.1"/>
    </source>
</evidence>
<dbReference type="Pfam" id="PF02518">
    <property type="entry name" value="HATPase_c"/>
    <property type="match status" value="1"/>
</dbReference>
<evidence type="ECO:0000256" key="1">
    <source>
        <dbReference type="ARBA" id="ARBA00000085"/>
    </source>
</evidence>
<dbReference type="SUPFAM" id="SSF47384">
    <property type="entry name" value="Homodimeric domain of signal transducing histidine kinase"/>
    <property type="match status" value="1"/>
</dbReference>
<accession>A0ABP7NBW7</accession>
<dbReference type="Proteomes" id="UP001501565">
    <property type="component" value="Unassembled WGS sequence"/>
</dbReference>
<dbReference type="CDD" id="cd16922">
    <property type="entry name" value="HATPase_EvgS-ArcB-TorS-like"/>
    <property type="match status" value="1"/>
</dbReference>
<dbReference type="Pfam" id="PF00072">
    <property type="entry name" value="Response_reg"/>
    <property type="match status" value="1"/>
</dbReference>
<evidence type="ECO:0000259" key="14">
    <source>
        <dbReference type="PROSITE" id="PS50113"/>
    </source>
</evidence>
<evidence type="ECO:0000259" key="13">
    <source>
        <dbReference type="PROSITE" id="PS50112"/>
    </source>
</evidence>
<evidence type="ECO:0000256" key="5">
    <source>
        <dbReference type="ARBA" id="ARBA00022679"/>
    </source>
</evidence>
<keyword evidence="5" id="KW-0808">Transferase</keyword>
<dbReference type="Gene3D" id="3.30.565.10">
    <property type="entry name" value="Histidine kinase-like ATPase, C-terminal domain"/>
    <property type="match status" value="1"/>
</dbReference>
<proteinExistence type="predicted"/>
<dbReference type="PROSITE" id="PS50112">
    <property type="entry name" value="PAS"/>
    <property type="match status" value="1"/>
</dbReference>
<dbReference type="PANTHER" id="PTHR45339:SF1">
    <property type="entry name" value="HYBRID SIGNAL TRANSDUCTION HISTIDINE KINASE J"/>
    <property type="match status" value="1"/>
</dbReference>
<dbReference type="Pfam" id="PF00512">
    <property type="entry name" value="HisKA"/>
    <property type="match status" value="1"/>
</dbReference>
<evidence type="ECO:0000256" key="8">
    <source>
        <dbReference type="PROSITE-ProRule" id="PRU00169"/>
    </source>
</evidence>
<dbReference type="Gene3D" id="3.30.450.20">
    <property type="entry name" value="PAS domain"/>
    <property type="match status" value="2"/>
</dbReference>
<dbReference type="InterPro" id="IPR036097">
    <property type="entry name" value="HisK_dim/P_sf"/>
</dbReference>
<dbReference type="PROSITE" id="PS50113">
    <property type="entry name" value="PAC"/>
    <property type="match status" value="1"/>
</dbReference>
<dbReference type="PROSITE" id="PS50110">
    <property type="entry name" value="RESPONSE_REGULATORY"/>
    <property type="match status" value="1"/>
</dbReference>
<sequence length="947" mass="107498">MKIRSRLLISYLFIALLPISIAMIIALFQSLNQTKQLQLQTMVASIETGAETMSRFFTERLTEISLYSEHEAVRSMDFPHMRPFLMDKLERHAGIYEKFIISNRNGYFHNTAGGNPHQNHFRTFDDTDPHAKLKNIRKRDYWKNTVGENGENLDQNYVSNPMISYTTGVKQVVVASTIFDDEQQVIGLIGGALPWSYMETLINNMQQQLKQYYPENTRFMLVSKDGVYWYHWDPKRVIHLQTNQQGKVAVDEIGEDKTIISNILKEPNLKLSNTGNRMIAGGSGYTYLNLDKEQTHGYLFYAPIKAANYSIAAFVDESTVNAPAFNLVRYYSVLLLITVILIALGVWWNSRAISRPLSNLSTALSDQARHQQLKPFTPKGPKELQDISTSLNQLIRSLEESQTDLKASKQRFALAMKAANDGLWDWDVKANTVYYSPRWKAIVGYQPDELGTVIEIWLDLIHPEDQARVEQQFNTYLQGLNNGFEALFRIRHKLGHYVHVEAKAIAVRPDQDSWPTRVVGILTDITLRVEAEEKLKTLNNELEERIHEQTKELTNTNKMLAVARDEALIAQKKSEAANHAKSRFLANMSHEIRTPMNAIIGMTELCLNSDLNEKQQQQLTNVHDSANSLLNLINDILDCSKIEAGELNIETISFDLKALMKDIESMMSIQLAESSIELQLEFDEKIPATLIGDPYRLKQVLLNLGTNATKFTHKGSIQLIVRCLETDDKQVVLTFQVKDTGIGIAKEKLNTLFKAFKQADNSTTREYGGTGLGLSISQELVRMMGGSIEVSSELTKGSTFDFTLTFPIGHQADLSEDSVTLDFDKPIEGNILLVEDTMINREIAVEMIKQAGRIKVETAENGRQAVEKSKAQKYDLILMDIQMPVMDGIEATRTILQEGINQKTPIVALTANAMKEDQQKYQQEGMKDYLSKPFHMKDLHKILLKWL</sequence>
<evidence type="ECO:0000313" key="17">
    <source>
        <dbReference type="Proteomes" id="UP001501565"/>
    </source>
</evidence>
<dbReference type="RefSeq" id="WP_344800713.1">
    <property type="nucleotide sequence ID" value="NZ_BAABBN010000017.1"/>
</dbReference>
<comment type="caution">
    <text evidence="16">The sequence shown here is derived from an EMBL/GenBank/DDBJ whole genome shotgun (WGS) entry which is preliminary data.</text>
</comment>
<dbReference type="Pfam" id="PF08447">
    <property type="entry name" value="PAS_3"/>
    <property type="match status" value="1"/>
</dbReference>
<name>A0ABP7NBW7_9GAMM</name>
<organism evidence="16 17">
    <name type="scientific">Litoribacillus peritrichatus</name>
    <dbReference type="NCBI Taxonomy" id="718191"/>
    <lineage>
        <taxon>Bacteria</taxon>
        <taxon>Pseudomonadati</taxon>
        <taxon>Pseudomonadota</taxon>
        <taxon>Gammaproteobacteria</taxon>
        <taxon>Oceanospirillales</taxon>
        <taxon>Oceanospirillaceae</taxon>
        <taxon>Litoribacillus</taxon>
    </lineage>
</organism>
<dbReference type="SMART" id="SM00091">
    <property type="entry name" value="PAS"/>
    <property type="match status" value="1"/>
</dbReference>
<dbReference type="InterPro" id="IPR001789">
    <property type="entry name" value="Sig_transdc_resp-reg_receiver"/>
</dbReference>
<comment type="catalytic activity">
    <reaction evidence="1">
        <text>ATP + protein L-histidine = ADP + protein N-phospho-L-histidine.</text>
        <dbReference type="EC" id="2.7.13.3"/>
    </reaction>
</comment>
<reference evidence="17" key="1">
    <citation type="journal article" date="2019" name="Int. J. Syst. Evol. Microbiol.">
        <title>The Global Catalogue of Microorganisms (GCM) 10K type strain sequencing project: providing services to taxonomists for standard genome sequencing and annotation.</title>
        <authorList>
            <consortium name="The Broad Institute Genomics Platform"/>
            <consortium name="The Broad Institute Genome Sequencing Center for Infectious Disease"/>
            <person name="Wu L."/>
            <person name="Ma J."/>
        </authorList>
    </citation>
    <scope>NUCLEOTIDE SEQUENCE [LARGE SCALE GENOMIC DNA]</scope>
    <source>
        <strain evidence="17">JCM 17551</strain>
    </source>
</reference>
<dbReference type="InterPro" id="IPR000014">
    <property type="entry name" value="PAS"/>
</dbReference>
<dbReference type="PANTHER" id="PTHR45339">
    <property type="entry name" value="HYBRID SIGNAL TRANSDUCTION HISTIDINE KINASE J"/>
    <property type="match status" value="1"/>
</dbReference>
<feature type="modified residue" description="4-aspartylphosphate" evidence="8">
    <location>
        <position position="880"/>
    </location>
</feature>
<dbReference type="InterPro" id="IPR004358">
    <property type="entry name" value="Sig_transdc_His_kin-like_C"/>
</dbReference>
<dbReference type="CDD" id="cd00130">
    <property type="entry name" value="PAS"/>
    <property type="match status" value="1"/>
</dbReference>
<dbReference type="InterPro" id="IPR013655">
    <property type="entry name" value="PAS_fold_3"/>
</dbReference>